<dbReference type="AlphaFoldDB" id="A0A2T4UF97"/>
<keyword evidence="5" id="KW-1185">Reference proteome</keyword>
<comment type="caution">
    <text evidence="4">The sequence shown here is derived from an EMBL/GenBank/DDBJ whole genome shotgun (WGS) entry which is preliminary data.</text>
</comment>
<dbReference type="Proteomes" id="UP000240739">
    <property type="component" value="Unassembled WGS sequence"/>
</dbReference>
<name>A0A2T4UF97_9ACTN</name>
<feature type="region of interest" description="Disordered" evidence="3">
    <location>
        <begin position="236"/>
        <end position="271"/>
    </location>
</feature>
<evidence type="ECO:0000256" key="3">
    <source>
        <dbReference type="SAM" id="MobiDB-lite"/>
    </source>
</evidence>
<organism evidence="4 5">
    <name type="scientific">Paraconexibacter algicola</name>
    <dbReference type="NCBI Taxonomy" id="2133960"/>
    <lineage>
        <taxon>Bacteria</taxon>
        <taxon>Bacillati</taxon>
        <taxon>Actinomycetota</taxon>
        <taxon>Thermoleophilia</taxon>
        <taxon>Solirubrobacterales</taxon>
        <taxon>Paraconexibacteraceae</taxon>
        <taxon>Paraconexibacter</taxon>
    </lineage>
</organism>
<gene>
    <name evidence="4" type="ORF">C7Y72_16000</name>
</gene>
<evidence type="ECO:0000256" key="2">
    <source>
        <dbReference type="SAM" id="Coils"/>
    </source>
</evidence>
<dbReference type="PANTHER" id="PTHR31088:SF6">
    <property type="entry name" value="PHAGE SHOCK PROTEIN A"/>
    <property type="match status" value="1"/>
</dbReference>
<proteinExistence type="inferred from homology"/>
<feature type="compositionally biased region" description="Low complexity" evidence="3">
    <location>
        <begin position="253"/>
        <end position="263"/>
    </location>
</feature>
<dbReference type="OrthoDB" id="9779630at2"/>
<dbReference type="EMBL" id="PYYB01000002">
    <property type="protein sequence ID" value="PTL56463.1"/>
    <property type="molecule type" value="Genomic_DNA"/>
</dbReference>
<keyword evidence="2" id="KW-0175">Coiled coil</keyword>
<sequence>MAGMTGRMSTVIKAKISKMLDKAEDPAETLDYSYQKQLEALQNVKKGIADVVTSKKRLQMQSQKLEQSVVKLDTQARQALSAGNEELARTALERKQLAQTELQSLDQQVAELEAQQQKLIDSEKKLRAKIEAFRTKKEVIKAQYSAAEAQVRISEAATGVGEEMADVGLAMQRAVDKTENMKARADAVAELEAAGTFEDLTQLGEGGTDDIDRQLAELTSGSMVDDELAKMRAELGVGGGAAPGQLEAGAGGAATPTGDVPAAEPAQEEKP</sequence>
<dbReference type="InterPro" id="IPR007157">
    <property type="entry name" value="PspA_VIPP1"/>
</dbReference>
<dbReference type="Pfam" id="PF04012">
    <property type="entry name" value="PspA_IM30"/>
    <property type="match status" value="1"/>
</dbReference>
<evidence type="ECO:0000256" key="1">
    <source>
        <dbReference type="ARBA" id="ARBA00043985"/>
    </source>
</evidence>
<dbReference type="PANTHER" id="PTHR31088">
    <property type="entry name" value="MEMBRANE-ASSOCIATED PROTEIN VIPP1, CHLOROPLASTIC"/>
    <property type="match status" value="1"/>
</dbReference>
<accession>A0A2T4UF97</accession>
<feature type="coiled-coil region" evidence="2">
    <location>
        <begin position="55"/>
        <end position="150"/>
    </location>
</feature>
<evidence type="ECO:0000313" key="5">
    <source>
        <dbReference type="Proteomes" id="UP000240739"/>
    </source>
</evidence>
<protein>
    <submittedName>
        <fullName evidence="4">Phage shock protein A</fullName>
    </submittedName>
</protein>
<evidence type="ECO:0000313" key="4">
    <source>
        <dbReference type="EMBL" id="PTL56463.1"/>
    </source>
</evidence>
<comment type="similarity">
    <text evidence="1">Belongs to the PspA/Vipp/IM30 family.</text>
</comment>
<reference evidence="4 5" key="1">
    <citation type="submission" date="2018-03" db="EMBL/GenBank/DDBJ databases">
        <title>Aquarubrobacter algicola gen. nov., sp. nov., a novel actinobacterium isolated from shallow eutrophic lake during the end of cyanobacterial harmful algal blooms.</title>
        <authorList>
            <person name="Chun S.J."/>
        </authorList>
    </citation>
    <scope>NUCLEOTIDE SEQUENCE [LARGE SCALE GENOMIC DNA]</scope>
    <source>
        <strain evidence="4 5">Seoho-28</strain>
    </source>
</reference>